<accession>A0A0L6JVX6</accession>
<keyword evidence="4" id="KW-1185">Reference proteome</keyword>
<organism evidence="3 4">
    <name type="scientific">Pseudobacteroides cellulosolvens ATCC 35603 = DSM 2933</name>
    <dbReference type="NCBI Taxonomy" id="398512"/>
    <lineage>
        <taxon>Bacteria</taxon>
        <taxon>Bacillati</taxon>
        <taxon>Bacillota</taxon>
        <taxon>Clostridia</taxon>
        <taxon>Eubacteriales</taxon>
        <taxon>Oscillospiraceae</taxon>
        <taxon>Pseudobacteroides</taxon>
    </lineage>
</organism>
<protein>
    <submittedName>
        <fullName evidence="3">Integrase family protein</fullName>
    </submittedName>
</protein>
<dbReference type="eggNOG" id="COG0582">
    <property type="taxonomic scope" value="Bacteria"/>
</dbReference>
<name>A0A0L6JVX6_9FIRM</name>
<dbReference type="Pfam" id="PF00589">
    <property type="entry name" value="Phage_integrase"/>
    <property type="match status" value="1"/>
</dbReference>
<keyword evidence="1" id="KW-0233">DNA recombination</keyword>
<comment type="caution">
    <text evidence="3">The sequence shown here is derived from an EMBL/GenBank/DDBJ whole genome shotgun (WGS) entry which is preliminary data.</text>
</comment>
<dbReference type="STRING" id="398512.Bccel_5151"/>
<dbReference type="GO" id="GO:0003677">
    <property type="term" value="F:DNA binding"/>
    <property type="evidence" value="ECO:0007669"/>
    <property type="project" value="InterPro"/>
</dbReference>
<dbReference type="InterPro" id="IPR011010">
    <property type="entry name" value="DNA_brk_join_enz"/>
</dbReference>
<proteinExistence type="predicted"/>
<dbReference type="AlphaFoldDB" id="A0A0L6JVX6"/>
<dbReference type="RefSeq" id="WP_050753825.1">
    <property type="nucleotide sequence ID" value="NZ_JQKC01000049.1"/>
</dbReference>
<dbReference type="OrthoDB" id="9766545at2"/>
<dbReference type="Gene3D" id="1.10.443.10">
    <property type="entry name" value="Intergrase catalytic core"/>
    <property type="match status" value="1"/>
</dbReference>
<sequence length="95" mass="11152">MPVFFRILYTSGMRVSELRLITVGDVNLEEGYITVRNAKNHKDRIVPVHPKLIERCRMIQAEIHAVSPDDEYFFMIRPGQALLPERYNDFFQPSN</sequence>
<evidence type="ECO:0000313" key="3">
    <source>
        <dbReference type="EMBL" id="KNY29874.1"/>
    </source>
</evidence>
<dbReference type="GO" id="GO:0006310">
    <property type="term" value="P:DNA recombination"/>
    <property type="evidence" value="ECO:0007669"/>
    <property type="project" value="UniProtKB-KW"/>
</dbReference>
<gene>
    <name evidence="3" type="ORF">Bccel_5151</name>
</gene>
<dbReference type="InterPro" id="IPR002104">
    <property type="entry name" value="Integrase_catalytic"/>
</dbReference>
<evidence type="ECO:0000256" key="1">
    <source>
        <dbReference type="ARBA" id="ARBA00023172"/>
    </source>
</evidence>
<reference evidence="4" key="1">
    <citation type="submission" date="2015-07" db="EMBL/GenBank/DDBJ databases">
        <title>Near-Complete Genome Sequence of the Cellulolytic Bacterium Bacteroides (Pseudobacteroides) cellulosolvens ATCC 35603.</title>
        <authorList>
            <person name="Dassa B."/>
            <person name="Utturkar S.M."/>
            <person name="Klingeman D.M."/>
            <person name="Hurt R.A."/>
            <person name="Keller M."/>
            <person name="Xu J."/>
            <person name="Reddy Y.H.K."/>
            <person name="Borovok I."/>
            <person name="Grinberg I.R."/>
            <person name="Lamed R."/>
            <person name="Zhivin O."/>
            <person name="Bayer E.A."/>
            <person name="Brown S.D."/>
        </authorList>
    </citation>
    <scope>NUCLEOTIDE SEQUENCE [LARGE SCALE GENOMIC DNA]</scope>
    <source>
        <strain evidence="4">DSM 2933</strain>
    </source>
</reference>
<evidence type="ECO:0000259" key="2">
    <source>
        <dbReference type="PROSITE" id="PS51898"/>
    </source>
</evidence>
<feature type="domain" description="Tyr recombinase" evidence="2">
    <location>
        <begin position="1"/>
        <end position="95"/>
    </location>
</feature>
<evidence type="ECO:0000313" key="4">
    <source>
        <dbReference type="Proteomes" id="UP000036923"/>
    </source>
</evidence>
<dbReference type="SUPFAM" id="SSF56349">
    <property type="entry name" value="DNA breaking-rejoining enzymes"/>
    <property type="match status" value="1"/>
</dbReference>
<dbReference type="GO" id="GO:0015074">
    <property type="term" value="P:DNA integration"/>
    <property type="evidence" value="ECO:0007669"/>
    <property type="project" value="InterPro"/>
</dbReference>
<dbReference type="InterPro" id="IPR013762">
    <property type="entry name" value="Integrase-like_cat_sf"/>
</dbReference>
<dbReference type="EMBL" id="LGTC01000001">
    <property type="protein sequence ID" value="KNY29874.1"/>
    <property type="molecule type" value="Genomic_DNA"/>
</dbReference>
<dbReference type="PROSITE" id="PS51898">
    <property type="entry name" value="TYR_RECOMBINASE"/>
    <property type="match status" value="1"/>
</dbReference>
<dbReference type="Proteomes" id="UP000036923">
    <property type="component" value="Unassembled WGS sequence"/>
</dbReference>